<dbReference type="HOGENOM" id="CLU_011226_15_5_3"/>
<evidence type="ECO:0000313" key="7">
    <source>
        <dbReference type="EMBL" id="AFZ13979.1"/>
    </source>
</evidence>
<dbReference type="PROSITE" id="PS50404">
    <property type="entry name" value="GST_NTER"/>
    <property type="match status" value="1"/>
</dbReference>
<dbReference type="SFLD" id="SFLDS00019">
    <property type="entry name" value="Glutathione_Transferase_(cytos"/>
    <property type="match status" value="1"/>
</dbReference>
<sequence length="222" mass="25211">MLTVHHLNFSQSERIIWLLEELELPYELRVYQRDPVTQFAPDELRSIHPLGSAPVLCDGEIVLAESGAIIEYVLARYGDGRLTVPVTSPQYPDYLYWLHYANSSLMTQITMNWIAGMAAEPGSNSGLLSALKERLERHLFLVEDHLSRATYFAGTEFTAADIIMHFPFGTMKGFYNVGLDNRPNIKAWLARISDRPHYQRAMKVAGHEQDPALDLGETRSVF</sequence>
<dbReference type="AlphaFoldDB" id="K9W2E4"/>
<dbReference type="CDD" id="cd03046">
    <property type="entry name" value="GST_N_GTT1_like"/>
    <property type="match status" value="1"/>
</dbReference>
<dbReference type="OrthoDB" id="465590at2"/>
<dbReference type="InterPro" id="IPR004045">
    <property type="entry name" value="Glutathione_S-Trfase_N"/>
</dbReference>
<dbReference type="Pfam" id="PF02798">
    <property type="entry name" value="GST_N"/>
    <property type="match status" value="1"/>
</dbReference>
<dbReference type="InterPro" id="IPR040079">
    <property type="entry name" value="Glutathione_S-Trfase"/>
</dbReference>
<organism evidence="7 8">
    <name type="scientific">Crinalium epipsammum PCC 9333</name>
    <dbReference type="NCBI Taxonomy" id="1173022"/>
    <lineage>
        <taxon>Bacteria</taxon>
        <taxon>Bacillati</taxon>
        <taxon>Cyanobacteriota</taxon>
        <taxon>Cyanophyceae</taxon>
        <taxon>Gomontiellales</taxon>
        <taxon>Gomontiellaceae</taxon>
        <taxon>Crinalium</taxon>
    </lineage>
</organism>
<comment type="catalytic activity">
    <reaction evidence="3">
        <text>RX + glutathione = an S-substituted glutathione + a halide anion + H(+)</text>
        <dbReference type="Rhea" id="RHEA:16437"/>
        <dbReference type="ChEBI" id="CHEBI:15378"/>
        <dbReference type="ChEBI" id="CHEBI:16042"/>
        <dbReference type="ChEBI" id="CHEBI:17792"/>
        <dbReference type="ChEBI" id="CHEBI:57925"/>
        <dbReference type="ChEBI" id="CHEBI:90779"/>
        <dbReference type="EC" id="2.5.1.18"/>
    </reaction>
</comment>
<comment type="similarity">
    <text evidence="4">Belongs to the GST superfamily.</text>
</comment>
<evidence type="ECO:0000256" key="2">
    <source>
        <dbReference type="ARBA" id="ARBA00022679"/>
    </source>
</evidence>
<protein>
    <recommendedName>
        <fullName evidence="1">glutathione transferase</fullName>
        <ecNumber evidence="1">2.5.1.18</ecNumber>
    </recommendedName>
</protein>
<dbReference type="RefSeq" id="WP_015204086.1">
    <property type="nucleotide sequence ID" value="NC_019753.1"/>
</dbReference>
<dbReference type="KEGG" id="cep:Cri9333_3141"/>
<keyword evidence="2 7" id="KW-0808">Transferase</keyword>
<gene>
    <name evidence="7" type="ORF">Cri9333_3141</name>
</gene>
<dbReference type="Gene3D" id="3.40.30.10">
    <property type="entry name" value="Glutaredoxin"/>
    <property type="match status" value="1"/>
</dbReference>
<dbReference type="STRING" id="1173022.Cri9333_3141"/>
<dbReference type="InterPro" id="IPR036249">
    <property type="entry name" value="Thioredoxin-like_sf"/>
</dbReference>
<dbReference type="eggNOG" id="COG0625">
    <property type="taxonomic scope" value="Bacteria"/>
</dbReference>
<dbReference type="GO" id="GO:0004601">
    <property type="term" value="F:peroxidase activity"/>
    <property type="evidence" value="ECO:0007669"/>
    <property type="project" value="UniProtKB-ARBA"/>
</dbReference>
<dbReference type="Pfam" id="PF00043">
    <property type="entry name" value="GST_C"/>
    <property type="match status" value="1"/>
</dbReference>
<dbReference type="GO" id="GO:0005737">
    <property type="term" value="C:cytoplasm"/>
    <property type="evidence" value="ECO:0007669"/>
    <property type="project" value="UniProtKB-ARBA"/>
</dbReference>
<dbReference type="PATRIC" id="fig|1173022.3.peg.3398"/>
<evidence type="ECO:0000313" key="8">
    <source>
        <dbReference type="Proteomes" id="UP000010472"/>
    </source>
</evidence>
<dbReference type="FunFam" id="3.40.30.10:FF:000156">
    <property type="entry name" value="Glutathione S-transferase 1"/>
    <property type="match status" value="1"/>
</dbReference>
<dbReference type="InterPro" id="IPR010987">
    <property type="entry name" value="Glutathione-S-Trfase_C-like"/>
</dbReference>
<dbReference type="Gene3D" id="1.20.1050.10">
    <property type="match status" value="1"/>
</dbReference>
<keyword evidence="8" id="KW-1185">Reference proteome</keyword>
<feature type="domain" description="GST N-terminal" evidence="5">
    <location>
        <begin position="1"/>
        <end position="81"/>
    </location>
</feature>
<dbReference type="SFLD" id="SFLDG01150">
    <property type="entry name" value="Main.1:_Beta-like"/>
    <property type="match status" value="1"/>
</dbReference>
<dbReference type="PROSITE" id="PS50405">
    <property type="entry name" value="GST_CTER"/>
    <property type="match status" value="1"/>
</dbReference>
<proteinExistence type="inferred from homology"/>
<evidence type="ECO:0000259" key="5">
    <source>
        <dbReference type="PROSITE" id="PS50404"/>
    </source>
</evidence>
<dbReference type="PANTHER" id="PTHR44051">
    <property type="entry name" value="GLUTATHIONE S-TRANSFERASE-RELATED"/>
    <property type="match status" value="1"/>
</dbReference>
<dbReference type="InterPro" id="IPR036282">
    <property type="entry name" value="Glutathione-S-Trfase_C_sf"/>
</dbReference>
<dbReference type="SUPFAM" id="SSF47616">
    <property type="entry name" value="GST C-terminal domain-like"/>
    <property type="match status" value="1"/>
</dbReference>
<evidence type="ECO:0000259" key="6">
    <source>
        <dbReference type="PROSITE" id="PS50405"/>
    </source>
</evidence>
<reference evidence="7 8" key="1">
    <citation type="submission" date="2012-06" db="EMBL/GenBank/DDBJ databases">
        <title>Finished chromosome of genome of Crinalium epipsammum PCC 9333.</title>
        <authorList>
            <consortium name="US DOE Joint Genome Institute"/>
            <person name="Gugger M."/>
            <person name="Coursin T."/>
            <person name="Rippka R."/>
            <person name="Tandeau De Marsac N."/>
            <person name="Huntemann M."/>
            <person name="Wei C.-L."/>
            <person name="Han J."/>
            <person name="Detter J.C."/>
            <person name="Han C."/>
            <person name="Tapia R."/>
            <person name="Davenport K."/>
            <person name="Daligault H."/>
            <person name="Erkkila T."/>
            <person name="Gu W."/>
            <person name="Munk A.C.C."/>
            <person name="Teshima H."/>
            <person name="Xu Y."/>
            <person name="Chain P."/>
            <person name="Chen A."/>
            <person name="Krypides N."/>
            <person name="Mavromatis K."/>
            <person name="Markowitz V."/>
            <person name="Szeto E."/>
            <person name="Ivanova N."/>
            <person name="Mikhailova N."/>
            <person name="Ovchinnikova G."/>
            <person name="Pagani I."/>
            <person name="Pati A."/>
            <person name="Goodwin L."/>
            <person name="Peters L."/>
            <person name="Pitluck S."/>
            <person name="Woyke T."/>
            <person name="Kerfeld C."/>
        </authorList>
    </citation>
    <scope>NUCLEOTIDE SEQUENCE [LARGE SCALE GENOMIC DNA]</scope>
    <source>
        <strain evidence="7 8">PCC 9333</strain>
    </source>
</reference>
<dbReference type="InterPro" id="IPR004046">
    <property type="entry name" value="GST_C"/>
</dbReference>
<name>K9W2E4_9CYAN</name>
<evidence type="ECO:0000256" key="3">
    <source>
        <dbReference type="ARBA" id="ARBA00047960"/>
    </source>
</evidence>
<evidence type="ECO:0000256" key="4">
    <source>
        <dbReference type="RuleBase" id="RU003494"/>
    </source>
</evidence>
<feature type="domain" description="GST C-terminal" evidence="6">
    <location>
        <begin position="87"/>
        <end position="213"/>
    </location>
</feature>
<evidence type="ECO:0000256" key="1">
    <source>
        <dbReference type="ARBA" id="ARBA00012452"/>
    </source>
</evidence>
<dbReference type="EMBL" id="CP003620">
    <property type="protein sequence ID" value="AFZ13979.1"/>
    <property type="molecule type" value="Genomic_DNA"/>
</dbReference>
<accession>K9W2E4</accession>
<dbReference type="SFLD" id="SFLDG00358">
    <property type="entry name" value="Main_(cytGST)"/>
    <property type="match status" value="1"/>
</dbReference>
<dbReference type="PANTHER" id="PTHR44051:SF9">
    <property type="entry name" value="GLUTATHIONE S-TRANSFERASE 1"/>
    <property type="match status" value="1"/>
</dbReference>
<dbReference type="GO" id="GO:0004364">
    <property type="term" value="F:glutathione transferase activity"/>
    <property type="evidence" value="ECO:0007669"/>
    <property type="project" value="UniProtKB-EC"/>
</dbReference>
<dbReference type="SUPFAM" id="SSF52833">
    <property type="entry name" value="Thioredoxin-like"/>
    <property type="match status" value="1"/>
</dbReference>
<dbReference type="EC" id="2.5.1.18" evidence="1"/>
<dbReference type="Proteomes" id="UP000010472">
    <property type="component" value="Chromosome"/>
</dbReference>